<name>A0A0R0DCP8_9GAMM</name>
<dbReference type="AlphaFoldDB" id="A0A0R0DCP8"/>
<keyword evidence="1" id="KW-0812">Transmembrane</keyword>
<proteinExistence type="predicted"/>
<dbReference type="RefSeq" id="WP_057507190.1">
    <property type="nucleotide sequence ID" value="NZ_LDJK01000008.1"/>
</dbReference>
<keyword evidence="1" id="KW-1133">Transmembrane helix</keyword>
<evidence type="ECO:0000313" key="2">
    <source>
        <dbReference type="EMBL" id="KRG76418.1"/>
    </source>
</evidence>
<evidence type="ECO:0000313" key="3">
    <source>
        <dbReference type="Proteomes" id="UP000051386"/>
    </source>
</evidence>
<sequence>MDMQVSDCNGADADAGAKPVTGELTFSWLFEQVQGYAAHSIYPKPSRLEKGGTWVGVVATGLGLLTAALPGSLFPAGSQILILMACLLIEVTGFLLSFVLMLKREGRQYLKPRLTHAAEMDGDFAYWAYLVDQLRTFPRHDREQRLRFANSLRHSMTDRMGLVFGGLQKLGFFPVLVALYLQLRGWQWGDWAGAFDVNPAAAILIFLMVLLYALGWVLVGIRTRLETYVNLLEASLADQPPSH</sequence>
<feature type="transmembrane region" description="Helical" evidence="1">
    <location>
        <begin position="161"/>
        <end position="181"/>
    </location>
</feature>
<evidence type="ECO:0008006" key="4">
    <source>
        <dbReference type="Google" id="ProtNLM"/>
    </source>
</evidence>
<dbReference type="Proteomes" id="UP000051386">
    <property type="component" value="Unassembled WGS sequence"/>
</dbReference>
<comment type="caution">
    <text evidence="2">The sequence shown here is derived from an EMBL/GenBank/DDBJ whole genome shotgun (WGS) entry which is preliminary data.</text>
</comment>
<feature type="transmembrane region" description="Helical" evidence="1">
    <location>
        <begin position="80"/>
        <end position="102"/>
    </location>
</feature>
<dbReference type="EMBL" id="LDJK01000008">
    <property type="protein sequence ID" value="KRG76418.1"/>
    <property type="molecule type" value="Genomic_DNA"/>
</dbReference>
<keyword evidence="1" id="KW-0472">Membrane</keyword>
<feature type="transmembrane region" description="Helical" evidence="1">
    <location>
        <begin position="201"/>
        <end position="221"/>
    </location>
</feature>
<protein>
    <recommendedName>
        <fullName evidence="4">Transmembrane protein</fullName>
    </recommendedName>
</protein>
<organism evidence="2 3">
    <name type="scientific">Stenotrophomonas chelatiphaga</name>
    <dbReference type="NCBI Taxonomy" id="517011"/>
    <lineage>
        <taxon>Bacteria</taxon>
        <taxon>Pseudomonadati</taxon>
        <taxon>Pseudomonadota</taxon>
        <taxon>Gammaproteobacteria</taxon>
        <taxon>Lysobacterales</taxon>
        <taxon>Lysobacteraceae</taxon>
        <taxon>Stenotrophomonas</taxon>
    </lineage>
</organism>
<feature type="transmembrane region" description="Helical" evidence="1">
    <location>
        <begin position="54"/>
        <end position="74"/>
    </location>
</feature>
<dbReference type="PATRIC" id="fig|517011.3.peg.3112"/>
<reference evidence="2 3" key="1">
    <citation type="submission" date="2015-05" db="EMBL/GenBank/DDBJ databases">
        <title>Genome sequencing and analysis of members of genus Stenotrophomonas.</title>
        <authorList>
            <person name="Patil P.P."/>
            <person name="Midha S."/>
            <person name="Patil P.B."/>
        </authorList>
    </citation>
    <scope>NUCLEOTIDE SEQUENCE [LARGE SCALE GENOMIC DNA]</scope>
    <source>
        <strain evidence="2 3">DSM 21508</strain>
    </source>
</reference>
<gene>
    <name evidence="2" type="ORF">ABB28_02950</name>
</gene>
<keyword evidence="3" id="KW-1185">Reference proteome</keyword>
<accession>A0A0R0DCP8</accession>
<evidence type="ECO:0000256" key="1">
    <source>
        <dbReference type="SAM" id="Phobius"/>
    </source>
</evidence>